<sequence length="206" mass="22329">MEVGKLTVKRRNITGKSMARKLRTQGRLPGICYGSGVEQPIMLDFDGRAFRASLDPTKRQNTVIDLTVEDDAGAGQSFPVMVKDYQIDPIRRELTHVDFITVDTSSEVTAEVPLEFTGKSKGVELGGTLHVVRHELEVRCKPADIPSKIVIDISDLDTNDVIHVRDLKLPEGVFASTAEQLTIITCVPAEGGAEAEGEGEGEAAAK</sequence>
<dbReference type="HAMAP" id="MF_01334">
    <property type="entry name" value="Ribosomal_bL25_CTC"/>
    <property type="match status" value="1"/>
</dbReference>
<dbReference type="Proteomes" id="UP000001880">
    <property type="component" value="Chromosome"/>
</dbReference>
<dbReference type="Pfam" id="PF01386">
    <property type="entry name" value="Ribosomal_L25p"/>
    <property type="match status" value="1"/>
</dbReference>
<dbReference type="STRING" id="502025.Hoch_4502"/>
<keyword evidence="1 5" id="KW-0699">rRNA-binding</keyword>
<dbReference type="GO" id="GO:0022625">
    <property type="term" value="C:cytosolic large ribosomal subunit"/>
    <property type="evidence" value="ECO:0007669"/>
    <property type="project" value="TreeGrafter"/>
</dbReference>
<feature type="domain" description="Large ribosomal subunit protein bL25 L25" evidence="6">
    <location>
        <begin position="6"/>
        <end position="99"/>
    </location>
</feature>
<dbReference type="InterPro" id="IPR001021">
    <property type="entry name" value="Ribosomal_bL25_long"/>
</dbReference>
<evidence type="ECO:0000256" key="1">
    <source>
        <dbReference type="ARBA" id="ARBA00022730"/>
    </source>
</evidence>
<evidence type="ECO:0000256" key="4">
    <source>
        <dbReference type="ARBA" id="ARBA00023274"/>
    </source>
</evidence>
<dbReference type="GO" id="GO:0008097">
    <property type="term" value="F:5S rRNA binding"/>
    <property type="evidence" value="ECO:0007669"/>
    <property type="project" value="InterPro"/>
</dbReference>
<dbReference type="KEGG" id="hoh:Hoch_4502"/>
<dbReference type="InterPro" id="IPR029751">
    <property type="entry name" value="Ribosomal_L25_dom"/>
</dbReference>
<keyword evidence="4 5" id="KW-0687">Ribonucleoprotein</keyword>
<evidence type="ECO:0000259" key="7">
    <source>
        <dbReference type="Pfam" id="PF14693"/>
    </source>
</evidence>
<dbReference type="InterPro" id="IPR020057">
    <property type="entry name" value="Ribosomal_bL25_b-dom"/>
</dbReference>
<dbReference type="Gene3D" id="2.170.120.20">
    <property type="entry name" value="Ribosomal protein L25, beta domain"/>
    <property type="match status" value="1"/>
</dbReference>
<evidence type="ECO:0000313" key="8">
    <source>
        <dbReference type="EMBL" id="ACY16995.1"/>
    </source>
</evidence>
<gene>
    <name evidence="5" type="primary">rplY</name>
    <name evidence="5" type="synonym">ctc</name>
    <name evidence="8" type="ordered locus">Hoch_4502</name>
</gene>
<dbReference type="SUPFAM" id="SSF50715">
    <property type="entry name" value="Ribosomal protein L25-like"/>
    <property type="match status" value="1"/>
</dbReference>
<keyword evidence="2 5" id="KW-0694">RNA-binding</keyword>
<dbReference type="eggNOG" id="COG1825">
    <property type="taxonomic scope" value="Bacteria"/>
</dbReference>
<dbReference type="NCBIfam" id="TIGR00731">
    <property type="entry name" value="bL25_bact_ctc"/>
    <property type="match status" value="1"/>
</dbReference>
<evidence type="ECO:0000259" key="6">
    <source>
        <dbReference type="Pfam" id="PF01386"/>
    </source>
</evidence>
<evidence type="ECO:0000256" key="2">
    <source>
        <dbReference type="ARBA" id="ARBA00022884"/>
    </source>
</evidence>
<dbReference type="CDD" id="cd00495">
    <property type="entry name" value="Ribosomal_L25_TL5_CTC"/>
    <property type="match status" value="1"/>
</dbReference>
<organism evidence="8 9">
    <name type="scientific">Haliangium ochraceum (strain DSM 14365 / JCM 11303 / SMP-2)</name>
    <dbReference type="NCBI Taxonomy" id="502025"/>
    <lineage>
        <taxon>Bacteria</taxon>
        <taxon>Pseudomonadati</taxon>
        <taxon>Myxococcota</taxon>
        <taxon>Polyangia</taxon>
        <taxon>Haliangiales</taxon>
        <taxon>Kofleriaceae</taxon>
        <taxon>Haliangium</taxon>
    </lineage>
</organism>
<dbReference type="InterPro" id="IPR020056">
    <property type="entry name" value="Rbsml_bL25/Gln-tRNA_synth_N"/>
</dbReference>
<dbReference type="GO" id="GO:0006412">
    <property type="term" value="P:translation"/>
    <property type="evidence" value="ECO:0007669"/>
    <property type="project" value="UniProtKB-UniRule"/>
</dbReference>
<dbReference type="Gene3D" id="2.40.240.10">
    <property type="entry name" value="Ribosomal Protein L25, Chain P"/>
    <property type="match status" value="1"/>
</dbReference>
<dbReference type="PANTHER" id="PTHR33284">
    <property type="entry name" value="RIBOSOMAL PROTEIN L25/GLN-TRNA SYNTHETASE, ANTI-CODON-BINDING DOMAIN-CONTAINING PROTEIN"/>
    <property type="match status" value="1"/>
</dbReference>
<dbReference type="GO" id="GO:0003735">
    <property type="term" value="F:structural constituent of ribosome"/>
    <property type="evidence" value="ECO:0007669"/>
    <property type="project" value="InterPro"/>
</dbReference>
<evidence type="ECO:0000256" key="5">
    <source>
        <dbReference type="HAMAP-Rule" id="MF_01334"/>
    </source>
</evidence>
<reference evidence="8 9" key="1">
    <citation type="journal article" date="2010" name="Stand. Genomic Sci.">
        <title>Complete genome sequence of Haliangium ochraceum type strain (SMP-2).</title>
        <authorList>
            <consortium name="US DOE Joint Genome Institute (JGI-PGF)"/>
            <person name="Ivanova N."/>
            <person name="Daum C."/>
            <person name="Lang E."/>
            <person name="Abt B."/>
            <person name="Kopitz M."/>
            <person name="Saunders E."/>
            <person name="Lapidus A."/>
            <person name="Lucas S."/>
            <person name="Glavina Del Rio T."/>
            <person name="Nolan M."/>
            <person name="Tice H."/>
            <person name="Copeland A."/>
            <person name="Cheng J.F."/>
            <person name="Chen F."/>
            <person name="Bruce D."/>
            <person name="Goodwin L."/>
            <person name="Pitluck S."/>
            <person name="Mavromatis K."/>
            <person name="Pati A."/>
            <person name="Mikhailova N."/>
            <person name="Chen A."/>
            <person name="Palaniappan K."/>
            <person name="Land M."/>
            <person name="Hauser L."/>
            <person name="Chang Y.J."/>
            <person name="Jeffries C.D."/>
            <person name="Detter J.C."/>
            <person name="Brettin T."/>
            <person name="Rohde M."/>
            <person name="Goker M."/>
            <person name="Bristow J."/>
            <person name="Markowitz V."/>
            <person name="Eisen J.A."/>
            <person name="Hugenholtz P."/>
            <person name="Kyrpides N.C."/>
            <person name="Klenk H.P."/>
        </authorList>
    </citation>
    <scope>NUCLEOTIDE SEQUENCE [LARGE SCALE GENOMIC DNA]</scope>
    <source>
        <strain evidence="9">DSM 14365 / CIP 107738 / JCM 11303 / AJ 13395 / SMP-2</strain>
    </source>
</reference>
<comment type="similarity">
    <text evidence="5">Belongs to the bacterial ribosomal protein bL25 family. CTC subfamily.</text>
</comment>
<comment type="function">
    <text evidence="5">This is one of the proteins that binds to the 5S RNA in the ribosome where it forms part of the central protuberance.</text>
</comment>
<keyword evidence="3 5" id="KW-0689">Ribosomal protein</keyword>
<dbReference type="InterPro" id="IPR011035">
    <property type="entry name" value="Ribosomal_bL25/Gln-tRNA_synth"/>
</dbReference>
<accession>D0LPV8</accession>
<evidence type="ECO:0000256" key="3">
    <source>
        <dbReference type="ARBA" id="ARBA00022980"/>
    </source>
</evidence>
<name>D0LPV8_HALO1</name>
<dbReference type="OrthoDB" id="9786489at2"/>
<proteinExistence type="inferred from homology"/>
<evidence type="ECO:0000313" key="9">
    <source>
        <dbReference type="Proteomes" id="UP000001880"/>
    </source>
</evidence>
<keyword evidence="9" id="KW-1185">Reference proteome</keyword>
<dbReference type="RefSeq" id="WP_012829593.1">
    <property type="nucleotide sequence ID" value="NC_013440.1"/>
</dbReference>
<dbReference type="InterPro" id="IPR020930">
    <property type="entry name" value="Ribosomal_uL5_bac-type"/>
</dbReference>
<dbReference type="AlphaFoldDB" id="D0LPV8"/>
<dbReference type="HOGENOM" id="CLU_075939_2_1_7"/>
<dbReference type="PANTHER" id="PTHR33284:SF1">
    <property type="entry name" value="RIBOSOMAL PROTEIN L25_GLN-TRNA SYNTHETASE, ANTI-CODON-BINDING DOMAIN-CONTAINING PROTEIN"/>
    <property type="match status" value="1"/>
</dbReference>
<dbReference type="InterPro" id="IPR037121">
    <property type="entry name" value="Ribosomal_bL25_C"/>
</dbReference>
<comment type="subunit">
    <text evidence="5">Part of the 50S ribosomal subunit; part of the 5S rRNA/L5/L18/L25 subcomplex. Contacts the 5S rRNA. Binds to the 5S rRNA independently of L5 and L18.</text>
</comment>
<dbReference type="EMBL" id="CP001804">
    <property type="protein sequence ID" value="ACY16995.1"/>
    <property type="molecule type" value="Genomic_DNA"/>
</dbReference>
<feature type="domain" description="Large ribosomal subunit protein bL25 beta" evidence="7">
    <location>
        <begin position="107"/>
        <end position="189"/>
    </location>
</feature>
<protein>
    <recommendedName>
        <fullName evidence="5">Large ribosomal subunit protein bL25</fullName>
    </recommendedName>
    <alternativeName>
        <fullName evidence="5">General stress protein CTC</fullName>
    </alternativeName>
</protein>
<dbReference type="Pfam" id="PF14693">
    <property type="entry name" value="Ribosomal_TL5_C"/>
    <property type="match status" value="1"/>
</dbReference>